<dbReference type="EMBL" id="VBQZ03000015">
    <property type="protein sequence ID" value="MXQ83184.1"/>
    <property type="molecule type" value="Genomic_DNA"/>
</dbReference>
<evidence type="ECO:0000313" key="2">
    <source>
        <dbReference type="Proteomes" id="UP000322234"/>
    </source>
</evidence>
<keyword evidence="2" id="KW-1185">Reference proteome</keyword>
<name>A0A6B0R5S7_9CETA</name>
<comment type="caution">
    <text evidence="1">The sequence shown here is derived from an EMBL/GenBank/DDBJ whole genome shotgun (WGS) entry which is preliminary data.</text>
</comment>
<dbReference type="AlphaFoldDB" id="A0A6B0R5S7"/>
<reference evidence="1" key="1">
    <citation type="submission" date="2019-10" db="EMBL/GenBank/DDBJ databases">
        <title>The sequence and de novo assembly of the wild yak genome.</title>
        <authorList>
            <person name="Liu Y."/>
        </authorList>
    </citation>
    <scope>NUCLEOTIDE SEQUENCE [LARGE SCALE GENOMIC DNA]</scope>
    <source>
        <strain evidence="1">WY2019</strain>
    </source>
</reference>
<proteinExistence type="predicted"/>
<sequence length="142" mass="15486">MTTKDLRQSAATKLAKKGSFLSRYTPKKKMDVYSDSYVFRCMFQILIRFSDGPCPLLVVLGTVVQNLILPLVDPFPKNNLDQHPGLLQPQTVFPSDARGPASMGRGGVLGALVREGRLQSGAPVPCRGFLRALRPPAPPAPR</sequence>
<gene>
    <name evidence="1" type="ORF">E5288_WYG018738</name>
</gene>
<evidence type="ECO:0000313" key="1">
    <source>
        <dbReference type="EMBL" id="MXQ83184.1"/>
    </source>
</evidence>
<dbReference type="Proteomes" id="UP000322234">
    <property type="component" value="Unassembled WGS sequence"/>
</dbReference>
<organism evidence="1 2">
    <name type="scientific">Bos mutus</name>
    <name type="common">wild yak</name>
    <dbReference type="NCBI Taxonomy" id="72004"/>
    <lineage>
        <taxon>Eukaryota</taxon>
        <taxon>Metazoa</taxon>
        <taxon>Chordata</taxon>
        <taxon>Craniata</taxon>
        <taxon>Vertebrata</taxon>
        <taxon>Euteleostomi</taxon>
        <taxon>Mammalia</taxon>
        <taxon>Eutheria</taxon>
        <taxon>Laurasiatheria</taxon>
        <taxon>Artiodactyla</taxon>
        <taxon>Ruminantia</taxon>
        <taxon>Pecora</taxon>
        <taxon>Bovidae</taxon>
        <taxon>Bovinae</taxon>
        <taxon>Bos</taxon>
    </lineage>
</organism>
<accession>A0A6B0R5S7</accession>
<protein>
    <submittedName>
        <fullName evidence="1">Uncharacterized protein</fullName>
    </submittedName>
</protein>